<dbReference type="GO" id="GO:0005886">
    <property type="term" value="C:plasma membrane"/>
    <property type="evidence" value="ECO:0007669"/>
    <property type="project" value="TreeGrafter"/>
</dbReference>
<accession>A0A3P8NFC1</accession>
<dbReference type="InterPro" id="IPR036179">
    <property type="entry name" value="Ig-like_dom_sf"/>
</dbReference>
<evidence type="ECO:0000256" key="7">
    <source>
        <dbReference type="ARBA" id="ARBA00023157"/>
    </source>
</evidence>
<name>A0A3P8NFC1_ASTCA</name>
<dbReference type="CDD" id="cd00096">
    <property type="entry name" value="Ig"/>
    <property type="match status" value="2"/>
</dbReference>
<protein>
    <recommendedName>
        <fullName evidence="11">Ig-like domain-containing protein</fullName>
    </recommendedName>
</protein>
<evidence type="ECO:0000256" key="4">
    <source>
        <dbReference type="ARBA" id="ARBA00022889"/>
    </source>
</evidence>
<evidence type="ECO:0000256" key="3">
    <source>
        <dbReference type="ARBA" id="ARBA00022734"/>
    </source>
</evidence>
<dbReference type="InterPro" id="IPR013162">
    <property type="entry name" value="CD80_C2-set"/>
</dbReference>
<dbReference type="OrthoDB" id="8401673at2759"/>
<dbReference type="Gene3D" id="2.60.40.10">
    <property type="entry name" value="Immunoglobulins"/>
    <property type="match status" value="5"/>
</dbReference>
<dbReference type="GeneTree" id="ENSGT01150000286924"/>
<dbReference type="SUPFAM" id="SSF48726">
    <property type="entry name" value="Immunoglobulin"/>
    <property type="match status" value="4"/>
</dbReference>
<dbReference type="RefSeq" id="XP_026041792.1">
    <property type="nucleotide sequence ID" value="XM_026186007.1"/>
</dbReference>
<dbReference type="RefSeq" id="XP_026041791.1">
    <property type="nucleotide sequence ID" value="XM_026186006.1"/>
</dbReference>
<dbReference type="Pfam" id="PF07686">
    <property type="entry name" value="V-set"/>
    <property type="match status" value="1"/>
</dbReference>
<dbReference type="RefSeq" id="XP_026041793.1">
    <property type="nucleotide sequence ID" value="XM_026186008.1"/>
</dbReference>
<dbReference type="Bgee" id="ENSACLG00000002319">
    <property type="expression patterns" value="Expressed in spleen"/>
</dbReference>
<keyword evidence="10" id="KW-0732">Signal</keyword>
<dbReference type="GeneID" id="113032858"/>
<proteinExistence type="inferred from homology"/>
<evidence type="ECO:0000256" key="10">
    <source>
        <dbReference type="SAM" id="SignalP"/>
    </source>
</evidence>
<keyword evidence="7" id="KW-1015">Disulfide bond</keyword>
<evidence type="ECO:0000256" key="5">
    <source>
        <dbReference type="ARBA" id="ARBA00022989"/>
    </source>
</evidence>
<evidence type="ECO:0000256" key="9">
    <source>
        <dbReference type="SAM" id="Phobius"/>
    </source>
</evidence>
<dbReference type="Pfam" id="PF08205">
    <property type="entry name" value="C2-set_2"/>
    <property type="match status" value="1"/>
</dbReference>
<evidence type="ECO:0000313" key="12">
    <source>
        <dbReference type="Ensembl" id="ENSACLP00000003403.1"/>
    </source>
</evidence>
<organism evidence="12 13">
    <name type="scientific">Astatotilapia calliptera</name>
    <name type="common">Eastern happy</name>
    <name type="synonym">Chromis callipterus</name>
    <dbReference type="NCBI Taxonomy" id="8154"/>
    <lineage>
        <taxon>Eukaryota</taxon>
        <taxon>Metazoa</taxon>
        <taxon>Chordata</taxon>
        <taxon>Craniata</taxon>
        <taxon>Vertebrata</taxon>
        <taxon>Euteleostomi</taxon>
        <taxon>Actinopterygii</taxon>
        <taxon>Neopterygii</taxon>
        <taxon>Teleostei</taxon>
        <taxon>Neoteleostei</taxon>
        <taxon>Acanthomorphata</taxon>
        <taxon>Ovalentaria</taxon>
        <taxon>Cichlomorphae</taxon>
        <taxon>Cichliformes</taxon>
        <taxon>Cichlidae</taxon>
        <taxon>African cichlids</taxon>
        <taxon>Pseudocrenilabrinae</taxon>
        <taxon>Haplochromini</taxon>
        <taxon>Astatotilapia</taxon>
    </lineage>
</organism>
<evidence type="ECO:0000256" key="8">
    <source>
        <dbReference type="ARBA" id="ARBA00038361"/>
    </source>
</evidence>
<dbReference type="PROSITE" id="PS50835">
    <property type="entry name" value="IG_LIKE"/>
    <property type="match status" value="3"/>
</dbReference>
<dbReference type="InterPro" id="IPR007110">
    <property type="entry name" value="Ig-like_dom"/>
</dbReference>
<dbReference type="GO" id="GO:0033691">
    <property type="term" value="F:sialic acid binding"/>
    <property type="evidence" value="ECO:0007669"/>
    <property type="project" value="TreeGrafter"/>
</dbReference>
<feature type="chain" id="PRO_5018021979" description="Ig-like domain-containing protein" evidence="10">
    <location>
        <begin position="19"/>
        <end position="698"/>
    </location>
</feature>
<keyword evidence="2 9" id="KW-0812">Transmembrane</keyword>
<dbReference type="PANTHER" id="PTHR12035:SF128">
    <property type="entry name" value="BRANCHED CHAIN KETO ACID DEHYDROGENASE E1 SUBUNIT BETA,-LIKE-RELATED"/>
    <property type="match status" value="1"/>
</dbReference>
<keyword evidence="6 9" id="KW-0472">Membrane</keyword>
<dbReference type="Proteomes" id="UP000265100">
    <property type="component" value="Chromosome 11"/>
</dbReference>
<dbReference type="STRING" id="8154.ENSACLP00000003403"/>
<dbReference type="SMART" id="SM00409">
    <property type="entry name" value="IG"/>
    <property type="match status" value="4"/>
</dbReference>
<dbReference type="GO" id="GO:0007155">
    <property type="term" value="P:cell adhesion"/>
    <property type="evidence" value="ECO:0007669"/>
    <property type="project" value="UniProtKB-KW"/>
</dbReference>
<comment type="similarity">
    <text evidence="8">Belongs to the immunoglobulin superfamily. SIGLEC (sialic acid binding Ig-like lectin) family.</text>
</comment>
<feature type="domain" description="Ig-like" evidence="11">
    <location>
        <begin position="355"/>
        <end position="434"/>
    </location>
</feature>
<dbReference type="InterPro" id="IPR051036">
    <property type="entry name" value="SIGLEC"/>
</dbReference>
<dbReference type="InterPro" id="IPR003599">
    <property type="entry name" value="Ig_sub"/>
</dbReference>
<dbReference type="GO" id="GO:0030246">
    <property type="term" value="F:carbohydrate binding"/>
    <property type="evidence" value="ECO:0007669"/>
    <property type="project" value="UniProtKB-KW"/>
</dbReference>
<reference evidence="12" key="3">
    <citation type="submission" date="2025-09" db="UniProtKB">
        <authorList>
            <consortium name="Ensembl"/>
        </authorList>
    </citation>
    <scope>IDENTIFICATION</scope>
</reference>
<keyword evidence="4" id="KW-0130">Cell adhesion</keyword>
<evidence type="ECO:0000259" key="11">
    <source>
        <dbReference type="PROSITE" id="PS50835"/>
    </source>
</evidence>
<keyword evidence="3" id="KW-0430">Lectin</keyword>
<dbReference type="InterPro" id="IPR003598">
    <property type="entry name" value="Ig_sub2"/>
</dbReference>
<reference evidence="12" key="1">
    <citation type="submission" date="2018-05" db="EMBL/GenBank/DDBJ databases">
        <authorList>
            <person name="Datahose"/>
        </authorList>
    </citation>
    <scope>NUCLEOTIDE SEQUENCE</scope>
</reference>
<evidence type="ECO:0000313" key="13">
    <source>
        <dbReference type="Proteomes" id="UP000265100"/>
    </source>
</evidence>
<evidence type="ECO:0000256" key="1">
    <source>
        <dbReference type="ARBA" id="ARBA00004479"/>
    </source>
</evidence>
<evidence type="ECO:0000256" key="6">
    <source>
        <dbReference type="ARBA" id="ARBA00023136"/>
    </source>
</evidence>
<dbReference type="SMART" id="SM00408">
    <property type="entry name" value="IGc2"/>
    <property type="match status" value="3"/>
</dbReference>
<feature type="transmembrane region" description="Helical" evidence="9">
    <location>
        <begin position="540"/>
        <end position="562"/>
    </location>
</feature>
<evidence type="ECO:0000256" key="2">
    <source>
        <dbReference type="ARBA" id="ARBA00022692"/>
    </source>
</evidence>
<dbReference type="PANTHER" id="PTHR12035">
    <property type="entry name" value="SIALIC ACID BINDING IMMUNOGLOBULIN-LIKE LECTIN"/>
    <property type="match status" value="1"/>
</dbReference>
<feature type="domain" description="Ig-like" evidence="11">
    <location>
        <begin position="163"/>
        <end position="262"/>
    </location>
</feature>
<sequence>MFVLIWSTLFFSVKGSSADKGASVWRRQHCRGKGNCVTLSERELTAEAGLCVVIPCSFTTAANFTPKHTVWYKCEASKKCSDADITFHSNKNNEKVQSGFKGRVSRLEPDVSQKNCSIIINDLKESDSGFYQLRVTGVLNGQQGGFTFSQRVTVSIKGIEQKPTVMIPTLTEGQQATLTCTAPGLCSGSVPQITWTWRGEGGTESYITGNSTVFKTEGLTPFTQRHVSTLTFNPSAEHHNTNVTCKIRFTGDATAQKTSGLNVNYVKEVNITGVTTVRDGEALNLTCNVHSFPPSLIIWSKLGYNETLHIDTGSANLVIINVTAGYAGQYVCTAKYMNNTLKDKVNVTVIYKRIPQIIGNTTIKEGDVLNLICSVESFPPSLIMWSKLGSKANHHNDTGSATLVIPNATAEHSGQYICTAKYMDSVLKKDTNVTVIWFSKIQKGSGCVLQSEVLTCVCISEGFPLPTINWPLLKNHTEYSVITTVSNHTVNSIISLTVKSHGNSTVECVSNNGNGEEREILLIHQNLSEKHEQSSGVRLAYLKVTIAFLTGVLFSAVLCCLAKHCYRNKQKTSRSLEMRTHQDDKLVYDGQELQDNLTLNSNSGPKEVEYADINFSLLKRNGAREAARRQESTKTVYAEIKKAVEEREDDAEEEGEMLEAKEDEMVVEMEMKYREPEKELKMGKERVYATVNDVTDEI</sequence>
<dbReference type="Ensembl" id="ENSACLT00000003482.2">
    <property type="protein sequence ID" value="ENSACLP00000003403.1"/>
    <property type="gene ID" value="ENSACLG00000002319.2"/>
</dbReference>
<reference evidence="12" key="2">
    <citation type="submission" date="2025-08" db="UniProtKB">
        <authorList>
            <consortium name="Ensembl"/>
        </authorList>
    </citation>
    <scope>IDENTIFICATION</scope>
</reference>
<keyword evidence="5 9" id="KW-1133">Transmembrane helix</keyword>
<dbReference type="Pfam" id="PF13927">
    <property type="entry name" value="Ig_3"/>
    <property type="match status" value="2"/>
</dbReference>
<dbReference type="AlphaFoldDB" id="A0A3P8NFC1"/>
<comment type="subcellular location">
    <subcellularLocation>
        <location evidence="1">Membrane</location>
        <topology evidence="1">Single-pass type I membrane protein</topology>
    </subcellularLocation>
</comment>
<dbReference type="InterPro" id="IPR013783">
    <property type="entry name" value="Ig-like_fold"/>
</dbReference>
<feature type="domain" description="Ig-like" evidence="11">
    <location>
        <begin position="267"/>
        <end position="348"/>
    </location>
</feature>
<dbReference type="InterPro" id="IPR013106">
    <property type="entry name" value="Ig_V-set"/>
</dbReference>
<keyword evidence="13" id="KW-1185">Reference proteome</keyword>
<feature type="signal peptide" evidence="10">
    <location>
        <begin position="1"/>
        <end position="18"/>
    </location>
</feature>